<protein>
    <recommendedName>
        <fullName evidence="4">Phosphatidylethanolamine-binding protein 4</fullName>
    </recommendedName>
</protein>
<dbReference type="PANTHER" id="PTHR11362">
    <property type="entry name" value="PHOSPHATIDYLETHANOLAMINE-BINDING PROTEIN"/>
    <property type="match status" value="1"/>
</dbReference>
<dbReference type="Gene3D" id="3.90.280.10">
    <property type="entry name" value="PEBP-like"/>
    <property type="match status" value="1"/>
</dbReference>
<proteinExistence type="predicted"/>
<dbReference type="PANTHER" id="PTHR11362:SF82">
    <property type="entry name" value="PHOSPHATIDYLETHANOLAMINE-BINDING PROTEIN 4"/>
    <property type="match status" value="1"/>
</dbReference>
<dbReference type="Pfam" id="PF01161">
    <property type="entry name" value="PBP"/>
    <property type="match status" value="1"/>
</dbReference>
<dbReference type="InterPro" id="IPR035810">
    <property type="entry name" value="PEBP_euk"/>
</dbReference>
<sequence length="205" mass="23467">MSSLPPFFSCLPVTCDFETLIGDDSKFCSGNLRVIYPNLGEVSCIYIPNCFGYSESIIKVWGPPWIKFSKAIPEMMYVLMMVDPDVPSRFHPIYRHQRHWLVSDIPGHVLLKGREVTGKVLSPYHRPNPPAETGYHRYQFLLYMQIPGVTPSLLPSEEHLESWDVNAFVLRCIPEDPVATTQFMIQHPDNGIIIHDAEYILFGKN</sequence>
<evidence type="ECO:0008006" key="4">
    <source>
        <dbReference type="Google" id="ProtNLM"/>
    </source>
</evidence>
<dbReference type="Proteomes" id="UP000824782">
    <property type="component" value="Unassembled WGS sequence"/>
</dbReference>
<comment type="caution">
    <text evidence="2">The sequence shown here is derived from an EMBL/GenBank/DDBJ whole genome shotgun (WGS) entry which is preliminary data.</text>
</comment>
<dbReference type="CDD" id="cd00866">
    <property type="entry name" value="PEBP_euk"/>
    <property type="match status" value="1"/>
</dbReference>
<accession>A0AAV6YYN4</accession>
<reference evidence="2" key="1">
    <citation type="thesis" date="2020" institute="ProQuest LLC" country="789 East Eisenhower Parkway, Ann Arbor, MI, USA">
        <title>Comparative Genomics and Chromosome Evolution.</title>
        <authorList>
            <person name="Mudd A.B."/>
        </authorList>
    </citation>
    <scope>NUCLEOTIDE SEQUENCE</scope>
    <source>
        <strain evidence="2">237g6f4</strain>
        <tissue evidence="2">Blood</tissue>
    </source>
</reference>
<keyword evidence="3" id="KW-1185">Reference proteome</keyword>
<name>A0AAV6YYN4_ENGPU</name>
<dbReference type="InterPro" id="IPR008914">
    <property type="entry name" value="PEBP"/>
</dbReference>
<dbReference type="EMBL" id="WNYA01008147">
    <property type="protein sequence ID" value="KAG8541203.1"/>
    <property type="molecule type" value="Genomic_DNA"/>
</dbReference>
<dbReference type="AlphaFoldDB" id="A0AAV6YYN4"/>
<evidence type="ECO:0000313" key="3">
    <source>
        <dbReference type="Proteomes" id="UP000824782"/>
    </source>
</evidence>
<dbReference type="SUPFAM" id="SSF49777">
    <property type="entry name" value="PEBP-like"/>
    <property type="match status" value="1"/>
</dbReference>
<evidence type="ECO:0000313" key="1">
    <source>
        <dbReference type="EMBL" id="KAG8541202.1"/>
    </source>
</evidence>
<dbReference type="EMBL" id="WNYA01008148">
    <property type="protein sequence ID" value="KAG8541202.1"/>
    <property type="molecule type" value="Genomic_DNA"/>
</dbReference>
<organism evidence="2 3">
    <name type="scientific">Engystomops pustulosus</name>
    <name type="common">Tungara frog</name>
    <name type="synonym">Physalaemus pustulosus</name>
    <dbReference type="NCBI Taxonomy" id="76066"/>
    <lineage>
        <taxon>Eukaryota</taxon>
        <taxon>Metazoa</taxon>
        <taxon>Chordata</taxon>
        <taxon>Craniata</taxon>
        <taxon>Vertebrata</taxon>
        <taxon>Euteleostomi</taxon>
        <taxon>Amphibia</taxon>
        <taxon>Batrachia</taxon>
        <taxon>Anura</taxon>
        <taxon>Neobatrachia</taxon>
        <taxon>Hyloidea</taxon>
        <taxon>Leptodactylidae</taxon>
        <taxon>Leiuperinae</taxon>
        <taxon>Engystomops</taxon>
    </lineage>
</organism>
<gene>
    <name evidence="2" type="ORF">GDO81_029481</name>
    <name evidence="1" type="ORF">GDO81_029482</name>
</gene>
<dbReference type="InterPro" id="IPR036610">
    <property type="entry name" value="PEBP-like_sf"/>
</dbReference>
<evidence type="ECO:0000313" key="2">
    <source>
        <dbReference type="EMBL" id="KAG8541203.1"/>
    </source>
</evidence>